<dbReference type="InterPro" id="IPR019407">
    <property type="entry name" value="CTU2"/>
</dbReference>
<dbReference type="GO" id="GO:0005829">
    <property type="term" value="C:cytosol"/>
    <property type="evidence" value="ECO:0007669"/>
    <property type="project" value="TreeGrafter"/>
</dbReference>
<dbReference type="PANTHER" id="PTHR20882:SF14">
    <property type="entry name" value="CYTOPLASMIC TRNA 2-THIOLATION PROTEIN 2"/>
    <property type="match status" value="1"/>
</dbReference>
<comment type="subcellular location">
    <subcellularLocation>
        <location evidence="3">Cytoplasm</location>
    </subcellularLocation>
</comment>
<dbReference type="Gene3D" id="3.40.50.620">
    <property type="entry name" value="HUPs"/>
    <property type="match status" value="1"/>
</dbReference>
<dbReference type="GO" id="GO:0032447">
    <property type="term" value="P:protein urmylation"/>
    <property type="evidence" value="ECO:0007669"/>
    <property type="project" value="UniProtKB-UniRule"/>
</dbReference>
<dbReference type="Proteomes" id="UP000034291">
    <property type="component" value="Unassembled WGS sequence"/>
</dbReference>
<dbReference type="GO" id="GO:0000049">
    <property type="term" value="F:tRNA binding"/>
    <property type="evidence" value="ECO:0007669"/>
    <property type="project" value="InterPro"/>
</dbReference>
<comment type="similarity">
    <text evidence="3">Belongs to the CTU2/NCS2 family.</text>
</comment>
<dbReference type="EMBL" id="JZBS01002666">
    <property type="protein sequence ID" value="KKK17754.1"/>
    <property type="molecule type" value="Genomic_DNA"/>
</dbReference>
<organism evidence="4 5">
    <name type="scientific">Aspergillus rambellii</name>
    <dbReference type="NCBI Taxonomy" id="308745"/>
    <lineage>
        <taxon>Eukaryota</taxon>
        <taxon>Fungi</taxon>
        <taxon>Dikarya</taxon>
        <taxon>Ascomycota</taxon>
        <taxon>Pezizomycotina</taxon>
        <taxon>Eurotiomycetes</taxon>
        <taxon>Eurotiomycetidae</taxon>
        <taxon>Eurotiales</taxon>
        <taxon>Aspergillaceae</taxon>
        <taxon>Aspergillus</taxon>
        <taxon>Aspergillus subgen. Nidulantes</taxon>
    </lineage>
</organism>
<dbReference type="GO" id="GO:0016783">
    <property type="term" value="F:sulfurtransferase activity"/>
    <property type="evidence" value="ECO:0007669"/>
    <property type="project" value="TreeGrafter"/>
</dbReference>
<dbReference type="HAMAP" id="MF_03054">
    <property type="entry name" value="CTU2"/>
    <property type="match status" value="1"/>
</dbReference>
<name>A0A0F8UDF3_9EURO</name>
<evidence type="ECO:0000256" key="3">
    <source>
        <dbReference type="HAMAP-Rule" id="MF_03054"/>
    </source>
</evidence>
<comment type="caution">
    <text evidence="4">The sequence shown here is derived from an EMBL/GenBank/DDBJ whole genome shotgun (WGS) entry which is preliminary data.</text>
</comment>
<keyword evidence="5" id="KW-1185">Reference proteome</keyword>
<evidence type="ECO:0000313" key="4">
    <source>
        <dbReference type="EMBL" id="KKK17754.1"/>
    </source>
</evidence>
<accession>A0A0F8UDF3</accession>
<dbReference type="GO" id="GO:0002143">
    <property type="term" value="P:tRNA wobble position uridine thiolation"/>
    <property type="evidence" value="ECO:0007669"/>
    <property type="project" value="TreeGrafter"/>
</dbReference>
<dbReference type="FunFam" id="3.40.50.620:FF:000143">
    <property type="entry name" value="Cytoplasmic tRNA 2-thiolation protein 2"/>
    <property type="match status" value="1"/>
</dbReference>
<gene>
    <name evidence="3" type="primary">NCS2</name>
    <name evidence="3" type="synonym">CTU2</name>
    <name evidence="4" type="ORF">ARAM_001346</name>
</gene>
<evidence type="ECO:0000256" key="2">
    <source>
        <dbReference type="ARBA" id="ARBA00022694"/>
    </source>
</evidence>
<sequence length="373" mass="41943">MPGKEISSTCMDCGDAESIFTIRARHRCRECFIQFVGYKVFKRTEKYRLRRDLPKTGPLRMLLPLSYGLSSSTLLHMVHAQLEESLAKSHPPPGFDLHVLIVEPSSIYPSAPSHDEAFDLVQRCFPRASFTRLALHDIFNIDPELRDVLSKFAGNNFADDTSLSHKERLDAFRASITTATSRADIDYILLNRLIIAFAKSIECFGILWGDSDGRLAAKTLANVAKGRGSALTWQVSDGMSPFDLEFNFPLRDLFTAELQNYSSLFPELSNIIMPDTPPSENILTKNLSIDELMVRYVTTQGEKYPGVMSNVTRTANKLQSSRMPTDGSRCALCQTYICNSEGKPNEVQTPNGLQDEPFRDFCYACIRSRPELN</sequence>
<dbReference type="STRING" id="308745.A0A0F8UDF3"/>
<dbReference type="Pfam" id="PF10288">
    <property type="entry name" value="CTU2"/>
    <property type="match status" value="1"/>
</dbReference>
<comment type="function">
    <text evidence="3">Plays a central role in 2-thiolation of mcm(5)S(2)U at tRNA wobble positions of tRNA(Lys), tRNA(Glu) and tRNA(Gln). May act by forming a heterodimer with NCS6 that ligates sulfur from thiocarboxylated URM1 onto the uridine of tRNAs at wobble position. Prior mcm(5) tRNA modification by the elongator complex is required for 2-thiolation. May also be involved in protein urmylation.</text>
</comment>
<comment type="pathway">
    <text evidence="3">tRNA modification; 5-methoxycarbonylmethyl-2-thiouridine-tRNA biosynthesis.</text>
</comment>
<proteinExistence type="inferred from homology"/>
<protein>
    <recommendedName>
        <fullName evidence="3">Cytoplasmic tRNA 2-thiolation protein 2</fullName>
    </recommendedName>
</protein>
<dbReference type="InterPro" id="IPR014729">
    <property type="entry name" value="Rossmann-like_a/b/a_fold"/>
</dbReference>
<dbReference type="PANTHER" id="PTHR20882">
    <property type="entry name" value="CYTOPLASMIC TRNA 2-THIOLATION PROTEIN 2"/>
    <property type="match status" value="1"/>
</dbReference>
<dbReference type="GO" id="GO:0016779">
    <property type="term" value="F:nucleotidyltransferase activity"/>
    <property type="evidence" value="ECO:0007669"/>
    <property type="project" value="UniProtKB-UniRule"/>
</dbReference>
<keyword evidence="2 3" id="KW-0819">tRNA processing</keyword>
<dbReference type="AlphaFoldDB" id="A0A0F8UDF3"/>
<dbReference type="OrthoDB" id="25129at2759"/>
<reference evidence="4 5" key="1">
    <citation type="submission" date="2015-02" db="EMBL/GenBank/DDBJ databases">
        <title>Draft Genome Sequences of Two Closely-Related Aflatoxigenic Aspergillus Species Obtained from the Cote d'Ivoire.</title>
        <authorList>
            <person name="Moore G.G."/>
            <person name="Beltz S.B."/>
            <person name="Mack B.M."/>
        </authorList>
    </citation>
    <scope>NUCLEOTIDE SEQUENCE [LARGE SCALE GENOMIC DNA]</scope>
    <source>
        <strain evidence="4 5">SRRC1468</strain>
    </source>
</reference>
<keyword evidence="1 3" id="KW-0963">Cytoplasm</keyword>
<evidence type="ECO:0000313" key="5">
    <source>
        <dbReference type="Proteomes" id="UP000034291"/>
    </source>
</evidence>
<evidence type="ECO:0000256" key="1">
    <source>
        <dbReference type="ARBA" id="ARBA00022490"/>
    </source>
</evidence>
<dbReference type="UniPathway" id="UPA00988"/>